<evidence type="ECO:0000313" key="3">
    <source>
        <dbReference type="Proteomes" id="UP000234653"/>
    </source>
</evidence>
<sequence>MESIDFGRKINYVPMAISWGVGLIAGILIYIFTRQALLAVILGVAILVVVALVYAKTLSDFYGYWSIDDKGITSFNYQNFNVRFQSVLLTFSEDPLKIEFKNIKSLKVVVGKDMNAPANILGGSFNAPKRIMFHLPTPYYLELQLNDGREIYLDLSADWDDTQTIQYVIGLIMSKANIEASIVKQAQE</sequence>
<proteinExistence type="predicted"/>
<gene>
    <name evidence="2" type="ORF">LA20249_11175</name>
</gene>
<feature type="transmembrane region" description="Helical" evidence="1">
    <location>
        <begin position="37"/>
        <end position="55"/>
    </location>
</feature>
<keyword evidence="1" id="KW-1133">Transmembrane helix</keyword>
<dbReference type="KEGG" id="lali:LA20249_11175"/>
<dbReference type="Proteomes" id="UP000234653">
    <property type="component" value="Chromosome"/>
</dbReference>
<feature type="transmembrane region" description="Helical" evidence="1">
    <location>
        <begin position="12"/>
        <end position="31"/>
    </location>
</feature>
<keyword evidence="3" id="KW-1185">Reference proteome</keyword>
<dbReference type="RefSeq" id="WP_057739068.1">
    <property type="nucleotide sequence ID" value="NZ_AZDQ01000036.1"/>
</dbReference>
<protein>
    <submittedName>
        <fullName evidence="2">Uncharacterized protein</fullName>
    </submittedName>
</protein>
<evidence type="ECO:0000256" key="1">
    <source>
        <dbReference type="SAM" id="Phobius"/>
    </source>
</evidence>
<keyword evidence="1" id="KW-0812">Transmembrane</keyword>
<dbReference type="STRING" id="1423720.FC67_GL001091"/>
<organism evidence="2 3">
    <name type="scientific">Companilactobacillus alimentarius DSM 20249</name>
    <dbReference type="NCBI Taxonomy" id="1423720"/>
    <lineage>
        <taxon>Bacteria</taxon>
        <taxon>Bacillati</taxon>
        <taxon>Bacillota</taxon>
        <taxon>Bacilli</taxon>
        <taxon>Lactobacillales</taxon>
        <taxon>Lactobacillaceae</taxon>
        <taxon>Companilactobacillus</taxon>
    </lineage>
</organism>
<name>A0A2K9HJJ8_9LACO</name>
<dbReference type="EMBL" id="CP018867">
    <property type="protein sequence ID" value="AUI72714.1"/>
    <property type="molecule type" value="Genomic_DNA"/>
</dbReference>
<reference evidence="2 3" key="1">
    <citation type="submission" date="2016-12" db="EMBL/GenBank/DDBJ databases">
        <title>The whole genome sequencing and assembly of Lactobacillus alimentarius DSM 20249T strain.</title>
        <authorList>
            <person name="Lee Y.-J."/>
            <person name="Yi H."/>
            <person name="Bahn Y.-S."/>
            <person name="Kim J.F."/>
            <person name="Lee D.-W."/>
        </authorList>
    </citation>
    <scope>NUCLEOTIDE SEQUENCE [LARGE SCALE GENOMIC DNA]</scope>
    <source>
        <strain evidence="2 3">DSM 20249</strain>
    </source>
</reference>
<evidence type="ECO:0000313" key="2">
    <source>
        <dbReference type="EMBL" id="AUI72714.1"/>
    </source>
</evidence>
<accession>A0A2K9HJJ8</accession>
<dbReference type="OrthoDB" id="2311636at2"/>
<dbReference type="AlphaFoldDB" id="A0A2K9HJJ8"/>
<keyword evidence="1" id="KW-0472">Membrane</keyword>